<gene>
    <name evidence="3" type="ORF">ENW73_00470</name>
</gene>
<feature type="domain" description="Tail sheath protein C-terminal" evidence="2">
    <location>
        <begin position="379"/>
        <end position="475"/>
    </location>
</feature>
<dbReference type="EMBL" id="DTLI01000016">
    <property type="protein sequence ID" value="HHS51328.1"/>
    <property type="molecule type" value="Genomic_DNA"/>
</dbReference>
<sequence>MAQYDLPDVYTEEIAPSGAPVLGVGTGTIGLVGKFRKGDKNKNIRCGNWEQFVENFGGLCIGSAAYDAYFAYKNKAPAIVVVRVEGTHATQTIKDRQTTPADKLKLTALIDGEFANYDSGPPKTGIQAVIADGTITNTFKLTLIYWYVEKGEQASYVETFDNLSIDSTNSRYFPTIINGQSFLVSVEDLAPNNQTPPGHLPAVGTYSLTGGVEPNYTGTTEPEGIDVLEKEDDLNIVITDKDDSVTRGLQIDHCNLMNERITVLNPAPYMTVAEVKALGDALDEDRAILTYPYCIAYDPVMKAVRSFRPAAFYAGLLARLDPYLSPSNHQPYGVLDLERQLSRADLVALQNSKISPIYTWGTRGIRVRNGINCSSDINLSQIYRRRMADFIMESVEDSSGWAVSLPITEANRNALLSSLTVWFRNLQLAGWIEGFFVKCDEENNPPEVQAARKIIVRYGVKLWNVMDYVIFEAEIGPNVIITTEGGA</sequence>
<comment type="similarity">
    <text evidence="1">Belongs to the myoviridae tail sheath protein family.</text>
</comment>
<dbReference type="AlphaFoldDB" id="A0A7C6A7S9"/>
<protein>
    <recommendedName>
        <fullName evidence="2">Tail sheath protein C-terminal domain-containing protein</fullName>
    </recommendedName>
</protein>
<evidence type="ECO:0000256" key="1">
    <source>
        <dbReference type="ARBA" id="ARBA00008005"/>
    </source>
</evidence>
<proteinExistence type="inferred from homology"/>
<organism evidence="3">
    <name type="scientific">candidate division WOR-3 bacterium</name>
    <dbReference type="NCBI Taxonomy" id="2052148"/>
    <lineage>
        <taxon>Bacteria</taxon>
        <taxon>Bacteria division WOR-3</taxon>
    </lineage>
</organism>
<reference evidence="3" key="1">
    <citation type="journal article" date="2020" name="mSystems">
        <title>Genome- and Community-Level Interaction Insights into Carbon Utilization and Element Cycling Functions of Hydrothermarchaeota in Hydrothermal Sediment.</title>
        <authorList>
            <person name="Zhou Z."/>
            <person name="Liu Y."/>
            <person name="Xu W."/>
            <person name="Pan J."/>
            <person name="Luo Z.H."/>
            <person name="Li M."/>
        </authorList>
    </citation>
    <scope>NUCLEOTIDE SEQUENCE [LARGE SCALE GENOMIC DNA]</scope>
    <source>
        <strain evidence="3">SpSt-876</strain>
    </source>
</reference>
<dbReference type="Pfam" id="PF17482">
    <property type="entry name" value="Phage_sheath_1C"/>
    <property type="match status" value="1"/>
</dbReference>
<evidence type="ECO:0000313" key="3">
    <source>
        <dbReference type="EMBL" id="HHS51328.1"/>
    </source>
</evidence>
<dbReference type="PANTHER" id="PTHR35861">
    <property type="match status" value="1"/>
</dbReference>
<dbReference type="PANTHER" id="PTHR35861:SF1">
    <property type="entry name" value="PHAGE TAIL SHEATH PROTEIN"/>
    <property type="match status" value="1"/>
</dbReference>
<dbReference type="InterPro" id="IPR052042">
    <property type="entry name" value="Tail_sheath_structural"/>
</dbReference>
<comment type="caution">
    <text evidence="3">The sequence shown here is derived from an EMBL/GenBank/DDBJ whole genome shotgun (WGS) entry which is preliminary data.</text>
</comment>
<name>A0A7C6A7S9_UNCW3</name>
<accession>A0A7C6A7S9</accession>
<dbReference type="Gene3D" id="3.40.50.11780">
    <property type="match status" value="1"/>
</dbReference>
<evidence type="ECO:0000259" key="2">
    <source>
        <dbReference type="Pfam" id="PF17482"/>
    </source>
</evidence>
<dbReference type="InterPro" id="IPR020287">
    <property type="entry name" value="Tail_sheath_C"/>
</dbReference>